<evidence type="ECO:0000256" key="3">
    <source>
        <dbReference type="ARBA" id="ARBA00022795"/>
    </source>
</evidence>
<organism evidence="4 5">
    <name type="scientific">Paraburkholderia rhizosphaerae</name>
    <dbReference type="NCBI Taxonomy" id="480658"/>
    <lineage>
        <taxon>Bacteria</taxon>
        <taxon>Pseudomonadati</taxon>
        <taxon>Pseudomonadota</taxon>
        <taxon>Betaproteobacteria</taxon>
        <taxon>Burkholderiales</taxon>
        <taxon>Burkholderiaceae</taxon>
        <taxon>Paraburkholderia</taxon>
    </lineage>
</organism>
<evidence type="ECO:0000313" key="5">
    <source>
        <dbReference type="Proteomes" id="UP000295509"/>
    </source>
</evidence>
<comment type="function">
    <text evidence="1">Required for the efficient initiation of filament assembly.</text>
</comment>
<evidence type="ECO:0000313" key="4">
    <source>
        <dbReference type="EMBL" id="TDY51886.1"/>
    </source>
</evidence>
<accession>A0A4R8LYW0</accession>
<dbReference type="SUPFAM" id="SSF140566">
    <property type="entry name" value="FlgN-like"/>
    <property type="match status" value="1"/>
</dbReference>
<evidence type="ECO:0000256" key="1">
    <source>
        <dbReference type="ARBA" id="ARBA00002397"/>
    </source>
</evidence>
<dbReference type="Proteomes" id="UP000295509">
    <property type="component" value="Unassembled WGS sequence"/>
</dbReference>
<dbReference type="Gene3D" id="1.20.58.300">
    <property type="entry name" value="FlgN-like"/>
    <property type="match status" value="1"/>
</dbReference>
<dbReference type="RefSeq" id="WP_134191655.1">
    <property type="nucleotide sequence ID" value="NZ_JBHLUW010000056.1"/>
</dbReference>
<dbReference type="OrthoDB" id="8641527at2"/>
<gene>
    <name evidence="4" type="ORF">BX592_106182</name>
</gene>
<proteinExistence type="inferred from homology"/>
<comment type="similarity">
    <text evidence="2">Belongs to the FlgN family.</text>
</comment>
<keyword evidence="4" id="KW-0966">Cell projection</keyword>
<reference evidence="4 5" key="1">
    <citation type="submission" date="2019-03" db="EMBL/GenBank/DDBJ databases">
        <title>Genomic Encyclopedia of Type Strains, Phase III (KMG-III): the genomes of soil and plant-associated and newly described type strains.</title>
        <authorList>
            <person name="Whitman W."/>
        </authorList>
    </citation>
    <scope>NUCLEOTIDE SEQUENCE [LARGE SCALE GENOMIC DNA]</scope>
    <source>
        <strain evidence="4 5">LMG 29544</strain>
    </source>
</reference>
<dbReference type="InterPro" id="IPR007809">
    <property type="entry name" value="FlgN-like"/>
</dbReference>
<dbReference type="Pfam" id="PF05130">
    <property type="entry name" value="FlgN"/>
    <property type="match status" value="1"/>
</dbReference>
<evidence type="ECO:0000256" key="2">
    <source>
        <dbReference type="ARBA" id="ARBA00007703"/>
    </source>
</evidence>
<sequence length="148" mass="16592">MKDALLDTIIDEYATVEAFASLLVCEQQALSTAWPGEVLKPIVEQKSSMADKLTMLERTRDAQLRERGLPAGKRGMDLAAAKDPRLSEHWSLLQKSAERARTLNFNNGLMIRTRMDYNRRILAVLRGTPEKATTFYGPDGKVPSHYGV</sequence>
<dbReference type="GO" id="GO:0044780">
    <property type="term" value="P:bacterial-type flagellum assembly"/>
    <property type="evidence" value="ECO:0007669"/>
    <property type="project" value="InterPro"/>
</dbReference>
<keyword evidence="3" id="KW-1005">Bacterial flagellum biogenesis</keyword>
<keyword evidence="4" id="KW-0282">Flagellum</keyword>
<dbReference type="AlphaFoldDB" id="A0A4R8LYW0"/>
<name>A0A4R8LYW0_9BURK</name>
<protein>
    <submittedName>
        <fullName evidence="4">Flagella synthesis protein FlgN</fullName>
    </submittedName>
</protein>
<comment type="caution">
    <text evidence="4">The sequence shown here is derived from an EMBL/GenBank/DDBJ whole genome shotgun (WGS) entry which is preliminary data.</text>
</comment>
<keyword evidence="5" id="KW-1185">Reference proteome</keyword>
<dbReference type="InterPro" id="IPR036679">
    <property type="entry name" value="FlgN-like_sf"/>
</dbReference>
<dbReference type="EMBL" id="SORE01000006">
    <property type="protein sequence ID" value="TDY51886.1"/>
    <property type="molecule type" value="Genomic_DNA"/>
</dbReference>
<keyword evidence="4" id="KW-0969">Cilium</keyword>